<proteinExistence type="predicted"/>
<protein>
    <submittedName>
        <fullName evidence="4">DNA binding protein</fullName>
    </submittedName>
</protein>
<name>A0A225WPD3_9STRA</name>
<comment type="caution">
    <text evidence="4">The sequence shown here is derived from an EMBL/GenBank/DDBJ whole genome shotgun (WGS) entry which is preliminary data.</text>
</comment>
<evidence type="ECO:0000256" key="2">
    <source>
        <dbReference type="SAM" id="MobiDB-lite"/>
    </source>
</evidence>
<evidence type="ECO:0000256" key="1">
    <source>
        <dbReference type="PROSITE-ProRule" id="PRU00176"/>
    </source>
</evidence>
<feature type="region of interest" description="Disordered" evidence="2">
    <location>
        <begin position="171"/>
        <end position="214"/>
    </location>
</feature>
<dbReference type="Gene3D" id="3.30.70.330">
    <property type="match status" value="1"/>
</dbReference>
<sequence length="214" mass="23756">MPPNEKRKKSVKLDPNVVQTKDKNAVRTGHVVCVTCVPTALCASERTVKAFFSEYGTLLSVTIHHNFLDMEPDGFMYLEYAEKDEAEAAIAAVKDKVVGLGVPDAQSKKAVLAEEITGMEATLALPRGEPKFDADEGMKDVLLGRLEMNRFTQSQQSQAMDEDDLILQSLSQHSFATSQPKKKKRHKRSDNTLSVKPKKPKQSKRSNKIAIPTE</sequence>
<keyword evidence="5" id="KW-1185">Reference proteome</keyword>
<dbReference type="InterPro" id="IPR012677">
    <property type="entry name" value="Nucleotide-bd_a/b_plait_sf"/>
</dbReference>
<dbReference type="GO" id="GO:0003723">
    <property type="term" value="F:RNA binding"/>
    <property type="evidence" value="ECO:0007669"/>
    <property type="project" value="UniProtKB-UniRule"/>
</dbReference>
<dbReference type="AlphaFoldDB" id="A0A225WPD3"/>
<dbReference type="EMBL" id="NBNE01000510">
    <property type="protein sequence ID" value="OWZ18959.1"/>
    <property type="molecule type" value="Genomic_DNA"/>
</dbReference>
<accession>A0A225WPD3</accession>
<evidence type="ECO:0000313" key="5">
    <source>
        <dbReference type="Proteomes" id="UP000198211"/>
    </source>
</evidence>
<dbReference type="Proteomes" id="UP000198211">
    <property type="component" value="Unassembled WGS sequence"/>
</dbReference>
<reference evidence="5" key="1">
    <citation type="submission" date="2017-03" db="EMBL/GenBank/DDBJ databases">
        <title>Phytopthora megakarya and P. palmivora, two closely related causual agents of cacao black pod achieved similar genome size and gene model numbers by different mechanisms.</title>
        <authorList>
            <person name="Ali S."/>
            <person name="Shao J."/>
            <person name="Larry D.J."/>
            <person name="Kronmiller B."/>
            <person name="Shen D."/>
            <person name="Strem M.D."/>
            <person name="Melnick R.L."/>
            <person name="Guiltinan M.J."/>
            <person name="Tyler B.M."/>
            <person name="Meinhardt L.W."/>
            <person name="Bailey B.A."/>
        </authorList>
    </citation>
    <scope>NUCLEOTIDE SEQUENCE [LARGE SCALE GENOMIC DNA]</scope>
    <source>
        <strain evidence="5">zdho120</strain>
    </source>
</reference>
<keyword evidence="1" id="KW-0694">RNA-binding</keyword>
<dbReference type="PROSITE" id="PS50102">
    <property type="entry name" value="RRM"/>
    <property type="match status" value="1"/>
</dbReference>
<dbReference type="InterPro" id="IPR000504">
    <property type="entry name" value="RRM_dom"/>
</dbReference>
<dbReference type="Pfam" id="PF00076">
    <property type="entry name" value="RRM_1"/>
    <property type="match status" value="1"/>
</dbReference>
<dbReference type="OrthoDB" id="10039782at2759"/>
<dbReference type="InterPro" id="IPR035979">
    <property type="entry name" value="RBD_domain_sf"/>
</dbReference>
<evidence type="ECO:0000259" key="3">
    <source>
        <dbReference type="PROSITE" id="PS50102"/>
    </source>
</evidence>
<feature type="domain" description="RRM" evidence="3">
    <location>
        <begin position="30"/>
        <end position="107"/>
    </location>
</feature>
<dbReference type="CDD" id="cd00590">
    <property type="entry name" value="RRM_SF"/>
    <property type="match status" value="1"/>
</dbReference>
<evidence type="ECO:0000313" key="4">
    <source>
        <dbReference type="EMBL" id="OWZ18959.1"/>
    </source>
</evidence>
<dbReference type="SUPFAM" id="SSF54928">
    <property type="entry name" value="RNA-binding domain, RBD"/>
    <property type="match status" value="1"/>
</dbReference>
<gene>
    <name evidence="4" type="ORF">PHMEG_0006862</name>
</gene>
<feature type="compositionally biased region" description="Basic residues" evidence="2">
    <location>
        <begin position="196"/>
        <end position="207"/>
    </location>
</feature>
<organism evidence="4 5">
    <name type="scientific">Phytophthora megakarya</name>
    <dbReference type="NCBI Taxonomy" id="4795"/>
    <lineage>
        <taxon>Eukaryota</taxon>
        <taxon>Sar</taxon>
        <taxon>Stramenopiles</taxon>
        <taxon>Oomycota</taxon>
        <taxon>Peronosporomycetes</taxon>
        <taxon>Peronosporales</taxon>
        <taxon>Peronosporaceae</taxon>
        <taxon>Phytophthora</taxon>
    </lineage>
</organism>